<name>A0A098BI59_9NOCA</name>
<dbReference type="eggNOG" id="ENOG50316IB">
    <property type="taxonomic scope" value="Bacteria"/>
</dbReference>
<organism evidence="1 2">
    <name type="scientific">Rhodococcus ruber</name>
    <dbReference type="NCBI Taxonomy" id="1830"/>
    <lineage>
        <taxon>Bacteria</taxon>
        <taxon>Bacillati</taxon>
        <taxon>Actinomycetota</taxon>
        <taxon>Actinomycetes</taxon>
        <taxon>Mycobacteriales</taxon>
        <taxon>Nocardiaceae</taxon>
        <taxon>Rhodococcus</taxon>
    </lineage>
</organism>
<dbReference type="Proteomes" id="UP000042997">
    <property type="component" value="Unassembled WGS sequence"/>
</dbReference>
<accession>A0A098BI59</accession>
<dbReference type="RefSeq" id="WP_017681460.1">
    <property type="nucleotide sequence ID" value="NZ_CP023714.1"/>
</dbReference>
<evidence type="ECO:0000313" key="1">
    <source>
        <dbReference type="EMBL" id="CDZ87406.1"/>
    </source>
</evidence>
<reference evidence="1 2" key="1">
    <citation type="journal article" date="2014" name="Genome Announc.">
        <title>Draft Genome Sequence of Propane- and Butane-Oxidizing Actinobacterium Rhodococcus ruber IEGM 231.</title>
        <authorList>
            <person name="Ivshina I.B."/>
            <person name="Kuyukina M.S."/>
            <person name="Krivoruchko A.V."/>
            <person name="Barbe V."/>
            <person name="Fischer C."/>
        </authorList>
    </citation>
    <scope>NUCLEOTIDE SEQUENCE [LARGE SCALE GENOMIC DNA]</scope>
</reference>
<proteinExistence type="predicted"/>
<dbReference type="EMBL" id="CCSD01000033">
    <property type="protein sequence ID" value="CDZ87406.1"/>
    <property type="molecule type" value="Genomic_DNA"/>
</dbReference>
<sequence>MDIVLCLLVLWAALSVLVAVVAGDAVRLREERSRPTRAAEAPAAPTKPETIVRAPVRV</sequence>
<evidence type="ECO:0000313" key="2">
    <source>
        <dbReference type="Proteomes" id="UP000042997"/>
    </source>
</evidence>
<gene>
    <name evidence="1" type="ORF">RHRU231_240006</name>
</gene>
<dbReference type="AlphaFoldDB" id="A0A098BI59"/>
<protein>
    <submittedName>
        <fullName evidence="1">Uncharacterized protein</fullName>
    </submittedName>
</protein>